<keyword evidence="1" id="KW-0472">Membrane</keyword>
<dbReference type="Proteomes" id="UP000250235">
    <property type="component" value="Unassembled WGS sequence"/>
</dbReference>
<gene>
    <name evidence="2" type="ORF">F511_35470</name>
</gene>
<protein>
    <submittedName>
        <fullName evidence="2">Uncharacterized protein</fullName>
    </submittedName>
</protein>
<reference evidence="2 3" key="1">
    <citation type="journal article" date="2015" name="Proc. Natl. Acad. Sci. U.S.A.">
        <title>The resurrection genome of Boea hygrometrica: A blueprint for survival of dehydration.</title>
        <authorList>
            <person name="Xiao L."/>
            <person name="Yang G."/>
            <person name="Zhang L."/>
            <person name="Yang X."/>
            <person name="Zhao S."/>
            <person name="Ji Z."/>
            <person name="Zhou Q."/>
            <person name="Hu M."/>
            <person name="Wang Y."/>
            <person name="Chen M."/>
            <person name="Xu Y."/>
            <person name="Jin H."/>
            <person name="Xiao X."/>
            <person name="Hu G."/>
            <person name="Bao F."/>
            <person name="Hu Y."/>
            <person name="Wan P."/>
            <person name="Li L."/>
            <person name="Deng X."/>
            <person name="Kuang T."/>
            <person name="Xiang C."/>
            <person name="Zhu J.K."/>
            <person name="Oliver M.J."/>
            <person name="He Y."/>
        </authorList>
    </citation>
    <scope>NUCLEOTIDE SEQUENCE [LARGE SCALE GENOMIC DNA]</scope>
    <source>
        <strain evidence="3">cv. XS01</strain>
    </source>
</reference>
<evidence type="ECO:0000313" key="3">
    <source>
        <dbReference type="Proteomes" id="UP000250235"/>
    </source>
</evidence>
<dbReference type="EMBL" id="KQ996495">
    <property type="protein sequence ID" value="KZV44801.1"/>
    <property type="molecule type" value="Genomic_DNA"/>
</dbReference>
<evidence type="ECO:0000256" key="1">
    <source>
        <dbReference type="SAM" id="Phobius"/>
    </source>
</evidence>
<keyword evidence="1" id="KW-1133">Transmembrane helix</keyword>
<keyword evidence="1" id="KW-0812">Transmembrane</keyword>
<sequence>MVLVWVVPTADCKKIKDSRLEDEEADPDPTLLTVNLMPTALILANISTVASREYVVVLLCIVAPGEVVVSRFDDVMFLLRVSVAVYVETLRFDYRDWVTSCWQQCFELMACCFLSAVVALVMVVAGSRRTNTRMMRSDVVLVCGNAAF</sequence>
<accession>A0A2Z7CCK9</accession>
<keyword evidence="3" id="KW-1185">Reference proteome</keyword>
<name>A0A2Z7CCK9_9LAMI</name>
<evidence type="ECO:0000313" key="2">
    <source>
        <dbReference type="EMBL" id="KZV44801.1"/>
    </source>
</evidence>
<dbReference type="AlphaFoldDB" id="A0A2Z7CCK9"/>
<organism evidence="2 3">
    <name type="scientific">Dorcoceras hygrometricum</name>
    <dbReference type="NCBI Taxonomy" id="472368"/>
    <lineage>
        <taxon>Eukaryota</taxon>
        <taxon>Viridiplantae</taxon>
        <taxon>Streptophyta</taxon>
        <taxon>Embryophyta</taxon>
        <taxon>Tracheophyta</taxon>
        <taxon>Spermatophyta</taxon>
        <taxon>Magnoliopsida</taxon>
        <taxon>eudicotyledons</taxon>
        <taxon>Gunneridae</taxon>
        <taxon>Pentapetalae</taxon>
        <taxon>asterids</taxon>
        <taxon>lamiids</taxon>
        <taxon>Lamiales</taxon>
        <taxon>Gesneriaceae</taxon>
        <taxon>Didymocarpoideae</taxon>
        <taxon>Trichosporeae</taxon>
        <taxon>Loxocarpinae</taxon>
        <taxon>Dorcoceras</taxon>
    </lineage>
</organism>
<proteinExistence type="predicted"/>
<feature type="transmembrane region" description="Helical" evidence="1">
    <location>
        <begin position="106"/>
        <end position="126"/>
    </location>
</feature>